<evidence type="ECO:0000256" key="7">
    <source>
        <dbReference type="ARBA" id="ARBA00023186"/>
    </source>
</evidence>
<feature type="transmembrane region" description="Helical" evidence="13">
    <location>
        <begin position="12"/>
        <end position="30"/>
    </location>
</feature>
<dbReference type="AlphaFoldDB" id="A0A8D5JLK1"/>
<keyword evidence="2" id="KW-1003">Cell membrane</keyword>
<evidence type="ECO:0000256" key="13">
    <source>
        <dbReference type="SAM" id="Phobius"/>
    </source>
</evidence>
<dbReference type="InterPro" id="IPR000297">
    <property type="entry name" value="PPIase_PpiC"/>
</dbReference>
<dbReference type="InterPro" id="IPR046357">
    <property type="entry name" value="PPIase_dom_sf"/>
</dbReference>
<gene>
    <name evidence="15" type="ORF">ZMTM_12140</name>
</gene>
<comment type="similarity">
    <text evidence="9">Belongs to the PpiD chaperone family.</text>
</comment>
<dbReference type="Pfam" id="PF13616">
    <property type="entry name" value="Rotamase_3"/>
    <property type="match status" value="1"/>
</dbReference>
<accession>A0A8D5JLK1</accession>
<keyword evidence="8 12" id="KW-0413">Isomerase</keyword>
<evidence type="ECO:0000256" key="3">
    <source>
        <dbReference type="ARBA" id="ARBA00022519"/>
    </source>
</evidence>
<evidence type="ECO:0000313" key="15">
    <source>
        <dbReference type="EMBL" id="BCM24955.1"/>
    </source>
</evidence>
<dbReference type="PANTHER" id="PTHR47529:SF1">
    <property type="entry name" value="PERIPLASMIC CHAPERONE PPID"/>
    <property type="match status" value="1"/>
</dbReference>
<name>A0A8D5JLK1_9PROT</name>
<evidence type="ECO:0000256" key="5">
    <source>
        <dbReference type="ARBA" id="ARBA00022989"/>
    </source>
</evidence>
<reference evidence="15" key="1">
    <citation type="journal article" date="2021" name="Arch. Microbiol.">
        <title>Methyloradius palustris gen. nov., sp. nov., a methanol-oxidizing bacterium isolated from snow.</title>
        <authorList>
            <person name="Miyadera T."/>
            <person name="Kojima H."/>
            <person name="Fukui M."/>
        </authorList>
    </citation>
    <scope>NUCLEOTIDE SEQUENCE</scope>
    <source>
        <strain evidence="15">Zm11</strain>
    </source>
</reference>
<dbReference type="Gene3D" id="1.10.4030.10">
    <property type="entry name" value="Porin chaperone SurA, peptide-binding domain"/>
    <property type="match status" value="1"/>
</dbReference>
<evidence type="ECO:0000256" key="12">
    <source>
        <dbReference type="PROSITE-ProRule" id="PRU00278"/>
    </source>
</evidence>
<evidence type="ECO:0000256" key="11">
    <source>
        <dbReference type="ARBA" id="ARBA00042775"/>
    </source>
</evidence>
<dbReference type="Proteomes" id="UP000826722">
    <property type="component" value="Chromosome"/>
</dbReference>
<evidence type="ECO:0000256" key="4">
    <source>
        <dbReference type="ARBA" id="ARBA00022692"/>
    </source>
</evidence>
<evidence type="ECO:0000256" key="8">
    <source>
        <dbReference type="ARBA" id="ARBA00023235"/>
    </source>
</evidence>
<sequence>MLDAIREHTQGWLAKVILAAITIPFALVGIDSYLRQAGSNVPIAKVGEDTVSVQEYGSALQNLRNQLISEGKTDPSVIEKPEVKQSVLDHLITNHLLSQEIKRAKFIISDDQLSQYIIALPDFQENGKFSQKVYDELLASNHLTPSKFEAKMRADLLAQQARQGLARLSYMPQPLLEQTLKTEHQQREVTTAEIKTNDFVSQVKIDPAEVTAYYEKHKESFRVPEQVKLEFVLMSVTSLIPGIQVSEDEVKKYYEDNASKFQGDEQRRASHILITFGVNPTPEAKAAAKKKAEDILAQIKKNPKSFEELAKKYSQDPGSAEKGGDLGLFGRGAMVKPFEDTVYAMAPGTVSDLVESEFGYHIIKLTEISGHAQDYDTAKAQIKADIIYQKALDKFAEQAENFNNLAYEQSTSLKPVADAFGLQVQPTGWLSRADGAKFFKSDKFINSVFSDEVLKEHRNTEAVEVSPNNLISARVVDYKPAAPRTFDEVKGGIEDYLKLEKAAQLAAKAGDAALASLQQGKEVASLEWIPSVTVDRKDAQGLTDLAMSNLFKINTSKLPAYAGLVDGNKGYLLVKVIKVNDTAATDDAGKKAQELELKSALASEYVAAYVSSLKAKTKIEVNQQLLNAGTLNN</sequence>
<protein>
    <recommendedName>
        <fullName evidence="10">Periplasmic chaperone PpiD</fullName>
    </recommendedName>
    <alternativeName>
        <fullName evidence="11">Periplasmic folding chaperone</fullName>
    </alternativeName>
</protein>
<dbReference type="SUPFAM" id="SSF54534">
    <property type="entry name" value="FKBP-like"/>
    <property type="match status" value="1"/>
</dbReference>
<dbReference type="InterPro" id="IPR052029">
    <property type="entry name" value="PpiD_chaperone"/>
</dbReference>
<dbReference type="PROSITE" id="PS01096">
    <property type="entry name" value="PPIC_PPIASE_1"/>
    <property type="match status" value="1"/>
</dbReference>
<dbReference type="InterPro" id="IPR023058">
    <property type="entry name" value="PPIase_PpiC_CS"/>
</dbReference>
<dbReference type="PROSITE" id="PS50198">
    <property type="entry name" value="PPIC_PPIASE_2"/>
    <property type="match status" value="1"/>
</dbReference>
<dbReference type="EMBL" id="AP024110">
    <property type="protein sequence ID" value="BCM24955.1"/>
    <property type="molecule type" value="Genomic_DNA"/>
</dbReference>
<proteinExistence type="inferred from homology"/>
<dbReference type="PANTHER" id="PTHR47529">
    <property type="entry name" value="PEPTIDYL-PROLYL CIS-TRANS ISOMERASE D"/>
    <property type="match status" value="1"/>
</dbReference>
<dbReference type="SUPFAM" id="SSF109998">
    <property type="entry name" value="Triger factor/SurA peptide-binding domain-like"/>
    <property type="match status" value="1"/>
</dbReference>
<evidence type="ECO:0000256" key="2">
    <source>
        <dbReference type="ARBA" id="ARBA00022475"/>
    </source>
</evidence>
<keyword evidence="16" id="KW-1185">Reference proteome</keyword>
<comment type="subcellular location">
    <subcellularLocation>
        <location evidence="1">Cell inner membrane</location>
        <topology evidence="1">Single-pass type II membrane protein</topology>
        <orientation evidence="1">Periplasmic side</orientation>
    </subcellularLocation>
</comment>
<dbReference type="KEGG" id="mpau:ZMTM_12140"/>
<evidence type="ECO:0000313" key="16">
    <source>
        <dbReference type="Proteomes" id="UP000826722"/>
    </source>
</evidence>
<dbReference type="RefSeq" id="WP_221765432.1">
    <property type="nucleotide sequence ID" value="NZ_AP024110.1"/>
</dbReference>
<organism evidence="15 16">
    <name type="scientific">Methyloradius palustris</name>
    <dbReference type="NCBI Taxonomy" id="2778876"/>
    <lineage>
        <taxon>Bacteria</taxon>
        <taxon>Pseudomonadati</taxon>
        <taxon>Pseudomonadota</taxon>
        <taxon>Betaproteobacteria</taxon>
        <taxon>Nitrosomonadales</taxon>
        <taxon>Methylophilaceae</taxon>
        <taxon>Methyloradius</taxon>
    </lineage>
</organism>
<dbReference type="GO" id="GO:0005886">
    <property type="term" value="C:plasma membrane"/>
    <property type="evidence" value="ECO:0007669"/>
    <property type="project" value="UniProtKB-SubCell"/>
</dbReference>
<dbReference type="GO" id="GO:0003755">
    <property type="term" value="F:peptidyl-prolyl cis-trans isomerase activity"/>
    <property type="evidence" value="ECO:0007669"/>
    <property type="project" value="UniProtKB-KW"/>
</dbReference>
<dbReference type="InterPro" id="IPR027304">
    <property type="entry name" value="Trigger_fact/SurA_dom_sf"/>
</dbReference>
<keyword evidence="4 13" id="KW-0812">Transmembrane</keyword>
<keyword evidence="6 13" id="KW-0472">Membrane</keyword>
<feature type="domain" description="PpiC" evidence="14">
    <location>
        <begin position="264"/>
        <end position="367"/>
    </location>
</feature>
<keyword evidence="12" id="KW-0697">Rotamase</keyword>
<keyword evidence="3" id="KW-0997">Cell inner membrane</keyword>
<dbReference type="Pfam" id="PF13624">
    <property type="entry name" value="SurA_N_3"/>
    <property type="match status" value="1"/>
</dbReference>
<evidence type="ECO:0000256" key="10">
    <source>
        <dbReference type="ARBA" id="ARBA00040743"/>
    </source>
</evidence>
<evidence type="ECO:0000256" key="1">
    <source>
        <dbReference type="ARBA" id="ARBA00004382"/>
    </source>
</evidence>
<evidence type="ECO:0000256" key="9">
    <source>
        <dbReference type="ARBA" id="ARBA00038408"/>
    </source>
</evidence>
<keyword evidence="7" id="KW-0143">Chaperone</keyword>
<dbReference type="Gene3D" id="3.10.50.40">
    <property type="match status" value="1"/>
</dbReference>
<keyword evidence="5 13" id="KW-1133">Transmembrane helix</keyword>
<evidence type="ECO:0000256" key="6">
    <source>
        <dbReference type="ARBA" id="ARBA00023136"/>
    </source>
</evidence>
<evidence type="ECO:0000259" key="14">
    <source>
        <dbReference type="PROSITE" id="PS50198"/>
    </source>
</evidence>